<dbReference type="STRING" id="530564.Psta_4115"/>
<dbReference type="PANTHER" id="PTHR42759">
    <property type="entry name" value="MOXR FAMILY PROTEIN"/>
    <property type="match status" value="1"/>
</dbReference>
<dbReference type="eggNOG" id="COG0714">
    <property type="taxonomic scope" value="Bacteria"/>
</dbReference>
<feature type="domain" description="AAA+ ATPase" evidence="1">
    <location>
        <begin position="44"/>
        <end position="185"/>
    </location>
</feature>
<dbReference type="CDD" id="cd00009">
    <property type="entry name" value="AAA"/>
    <property type="match status" value="1"/>
</dbReference>
<dbReference type="InterPro" id="IPR003593">
    <property type="entry name" value="AAA+_ATPase"/>
</dbReference>
<dbReference type="AlphaFoldDB" id="D2R332"/>
<dbReference type="Gene3D" id="3.40.50.300">
    <property type="entry name" value="P-loop containing nucleotide triphosphate hydrolases"/>
    <property type="match status" value="1"/>
</dbReference>
<dbReference type="GO" id="GO:0016887">
    <property type="term" value="F:ATP hydrolysis activity"/>
    <property type="evidence" value="ECO:0007669"/>
    <property type="project" value="InterPro"/>
</dbReference>
<dbReference type="Pfam" id="PF07726">
    <property type="entry name" value="AAA_3"/>
    <property type="match status" value="1"/>
</dbReference>
<keyword evidence="3" id="KW-1185">Reference proteome</keyword>
<name>D2R332_PIRSD</name>
<dbReference type="EMBL" id="CP001848">
    <property type="protein sequence ID" value="ADB18765.1"/>
    <property type="molecule type" value="Genomic_DNA"/>
</dbReference>
<dbReference type="OrthoDB" id="9808397at2"/>
<dbReference type="SMART" id="SM00382">
    <property type="entry name" value="AAA"/>
    <property type="match status" value="1"/>
</dbReference>
<sequence length="319" mass="34566">MTIVEEIESTKQLSASVRLVAERLAQVIRGKQEVIDHLVMAVIAGGSILLEDVPGVGKTTLAKTLAAAVELEFQRVQCTPDLLPADIFGFSVLHPQEGVFQFRPGPIFCNLLLVDEINRASPRTQSALLEAMAEGQVTVEGVRHPLRPPFMVIATQNPTGSRGTFPLPESQLDRFLFQLSVGYPDPSSELEMLLASTSSKVVSAAAALSREELLAVQREVERVSIEPRVGKYMVSVVGLTRSDARLRVGVSPRGSLMLARAAQASAYMAGRSYVLPDDVQRVAPLVLAHRIVPARTSDAHPAVLRSLVQELVLRVEVPV</sequence>
<dbReference type="Proteomes" id="UP000001887">
    <property type="component" value="Chromosome"/>
</dbReference>
<gene>
    <name evidence="2" type="ordered locus">Psta_4115</name>
</gene>
<dbReference type="KEGG" id="psl:Psta_4115"/>
<evidence type="ECO:0000313" key="3">
    <source>
        <dbReference type="Proteomes" id="UP000001887"/>
    </source>
</evidence>
<dbReference type="Pfam" id="PF17863">
    <property type="entry name" value="AAA_lid_2"/>
    <property type="match status" value="1"/>
</dbReference>
<dbReference type="PIRSF" id="PIRSF002849">
    <property type="entry name" value="AAA_ATPase_chaperone_MoxR_prd"/>
    <property type="match status" value="1"/>
</dbReference>
<dbReference type="GO" id="GO:0005524">
    <property type="term" value="F:ATP binding"/>
    <property type="evidence" value="ECO:0007669"/>
    <property type="project" value="InterPro"/>
</dbReference>
<protein>
    <submittedName>
        <fullName evidence="2">ATPase associated with various cellular activities AAA_3</fullName>
    </submittedName>
</protein>
<accession>D2R332</accession>
<proteinExistence type="predicted"/>
<reference evidence="2 3" key="1">
    <citation type="journal article" date="2009" name="Stand. Genomic Sci.">
        <title>Complete genome sequence of Pirellula staleyi type strain (ATCC 27377).</title>
        <authorList>
            <person name="Clum A."/>
            <person name="Tindall B.J."/>
            <person name="Sikorski J."/>
            <person name="Ivanova N."/>
            <person name="Mavrommatis K."/>
            <person name="Lucas S."/>
            <person name="Glavina del Rio T."/>
            <person name="Nolan M."/>
            <person name="Chen F."/>
            <person name="Tice H."/>
            <person name="Pitluck S."/>
            <person name="Cheng J.F."/>
            <person name="Chertkov O."/>
            <person name="Brettin T."/>
            <person name="Han C."/>
            <person name="Detter J.C."/>
            <person name="Kuske C."/>
            <person name="Bruce D."/>
            <person name="Goodwin L."/>
            <person name="Ovchinikova G."/>
            <person name="Pati A."/>
            <person name="Mikhailova N."/>
            <person name="Chen A."/>
            <person name="Palaniappan K."/>
            <person name="Land M."/>
            <person name="Hauser L."/>
            <person name="Chang Y.J."/>
            <person name="Jeffries C.D."/>
            <person name="Chain P."/>
            <person name="Rohde M."/>
            <person name="Goker M."/>
            <person name="Bristow J."/>
            <person name="Eisen J.A."/>
            <person name="Markowitz V."/>
            <person name="Hugenholtz P."/>
            <person name="Kyrpides N.C."/>
            <person name="Klenk H.P."/>
            <person name="Lapidus A."/>
        </authorList>
    </citation>
    <scope>NUCLEOTIDE SEQUENCE [LARGE SCALE GENOMIC DNA]</scope>
    <source>
        <strain evidence="3">ATCC 27377 / DSM 6068 / ICPB 4128</strain>
    </source>
</reference>
<dbReference type="InterPro" id="IPR011703">
    <property type="entry name" value="ATPase_AAA-3"/>
</dbReference>
<dbReference type="InterPro" id="IPR027417">
    <property type="entry name" value="P-loop_NTPase"/>
</dbReference>
<dbReference type="Gene3D" id="1.10.8.80">
    <property type="entry name" value="Magnesium chelatase subunit I, C-Terminal domain"/>
    <property type="match status" value="1"/>
</dbReference>
<evidence type="ECO:0000313" key="2">
    <source>
        <dbReference type="EMBL" id="ADB18765.1"/>
    </source>
</evidence>
<evidence type="ECO:0000259" key="1">
    <source>
        <dbReference type="SMART" id="SM00382"/>
    </source>
</evidence>
<dbReference type="PANTHER" id="PTHR42759:SF5">
    <property type="entry name" value="METHANOL DEHYDROGENASE REGULATOR"/>
    <property type="match status" value="1"/>
</dbReference>
<dbReference type="HOGENOM" id="CLU_034716_2_0_0"/>
<dbReference type="SUPFAM" id="SSF52540">
    <property type="entry name" value="P-loop containing nucleoside triphosphate hydrolases"/>
    <property type="match status" value="1"/>
</dbReference>
<organism evidence="2 3">
    <name type="scientific">Pirellula staleyi (strain ATCC 27377 / DSM 6068 / ICPB 4128)</name>
    <name type="common">Pirella staleyi</name>
    <dbReference type="NCBI Taxonomy" id="530564"/>
    <lineage>
        <taxon>Bacteria</taxon>
        <taxon>Pseudomonadati</taxon>
        <taxon>Planctomycetota</taxon>
        <taxon>Planctomycetia</taxon>
        <taxon>Pirellulales</taxon>
        <taxon>Pirellulaceae</taxon>
        <taxon>Pirellula</taxon>
    </lineage>
</organism>
<dbReference type="InterPro" id="IPR041628">
    <property type="entry name" value="ChlI/MoxR_AAA_lid"/>
</dbReference>
<dbReference type="InterPro" id="IPR050764">
    <property type="entry name" value="CbbQ/NirQ/NorQ/GpvN"/>
</dbReference>